<protein>
    <submittedName>
        <fullName evidence="1">Uncharacterized protein</fullName>
    </submittedName>
</protein>
<reference evidence="1" key="1">
    <citation type="journal article" date="2016" name="Genome Announc.">
        <title>Draft genomes of two strains of Paenibacillus glucanolyticus with capability to degrade lignocellulose.</title>
        <authorList>
            <person name="Mathews S.L."/>
            <person name="Pawlak J."/>
            <person name="Grunden A.M."/>
        </authorList>
    </citation>
    <scope>NUCLEOTIDE SEQUENCE [LARGE SCALE GENOMIC DNA]</scope>
    <source>
        <strain evidence="1">SLM1</strain>
    </source>
</reference>
<organism evidence="1 2">
    <name type="scientific">Paenibacillus glucanolyticus</name>
    <dbReference type="NCBI Taxonomy" id="59843"/>
    <lineage>
        <taxon>Bacteria</taxon>
        <taxon>Bacillati</taxon>
        <taxon>Bacillota</taxon>
        <taxon>Bacilli</taxon>
        <taxon>Bacillales</taxon>
        <taxon>Paenibacillaceae</taxon>
        <taxon>Paenibacillus</taxon>
    </lineage>
</organism>
<evidence type="ECO:0000313" key="1">
    <source>
        <dbReference type="EMBL" id="KZS46181.1"/>
    </source>
</evidence>
<dbReference type="Proteomes" id="UP000076796">
    <property type="component" value="Unassembled WGS sequence"/>
</dbReference>
<dbReference type="RefSeq" id="WP_063478207.1">
    <property type="nucleotide sequence ID" value="NZ_CP147845.1"/>
</dbReference>
<accession>A0A163IUY1</accession>
<proteinExistence type="predicted"/>
<evidence type="ECO:0000313" key="2">
    <source>
        <dbReference type="Proteomes" id="UP000076796"/>
    </source>
</evidence>
<gene>
    <name evidence="1" type="ORF">AWU65_09705</name>
</gene>
<comment type="caution">
    <text evidence="1">The sequence shown here is derived from an EMBL/GenBank/DDBJ whole genome shotgun (WGS) entry which is preliminary data.</text>
</comment>
<keyword evidence="2" id="KW-1185">Reference proteome</keyword>
<dbReference type="EMBL" id="LWMH01000001">
    <property type="protein sequence ID" value="KZS46181.1"/>
    <property type="molecule type" value="Genomic_DNA"/>
</dbReference>
<dbReference type="GeneID" id="97552409"/>
<sequence>MSINELRAQYRSSEGRAKQGFVSPIGEVDEEQLKKMVAGSGSGGIVVPLSNNLDCMHTLWTKCACSWKPEEIPFC</sequence>
<name>A0A163IUY1_9BACL</name>
<dbReference type="AlphaFoldDB" id="A0A163IUY1"/>